<dbReference type="PANTHER" id="PTHR43875:SF1">
    <property type="entry name" value="OSMOPROTECTIVE COMPOUNDS UPTAKE ATP-BINDING PROTEIN GGTA"/>
    <property type="match status" value="1"/>
</dbReference>
<evidence type="ECO:0000256" key="5">
    <source>
        <dbReference type="ARBA" id="ARBA00022840"/>
    </source>
</evidence>
<dbReference type="InterPro" id="IPR012340">
    <property type="entry name" value="NA-bd_OB-fold"/>
</dbReference>
<dbReference type="PROSITE" id="PS00211">
    <property type="entry name" value="ABC_TRANSPORTER_1"/>
    <property type="match status" value="1"/>
</dbReference>
<dbReference type="Gene3D" id="3.40.50.300">
    <property type="entry name" value="P-loop containing nucleotide triphosphate hydrolases"/>
    <property type="match status" value="1"/>
</dbReference>
<protein>
    <submittedName>
        <fullName evidence="7">Sn-glycerol-3-phosphate ABC transporter ATP-binding protein UgpC</fullName>
    </submittedName>
</protein>
<gene>
    <name evidence="7" type="primary">ugpC</name>
    <name evidence="7" type="ORF">OSH07_22145</name>
</gene>
<dbReference type="AlphaFoldDB" id="A0A9X3E9G6"/>
<dbReference type="InterPro" id="IPR027417">
    <property type="entry name" value="P-loop_NTPase"/>
</dbReference>
<name>A0A9X3E9G6_9HYPH</name>
<proteinExistence type="inferred from homology"/>
<dbReference type="GO" id="GO:0140359">
    <property type="term" value="F:ABC-type transporter activity"/>
    <property type="evidence" value="ECO:0007669"/>
    <property type="project" value="InterPro"/>
</dbReference>
<dbReference type="PROSITE" id="PS50893">
    <property type="entry name" value="ABC_TRANSPORTER_2"/>
    <property type="match status" value="1"/>
</dbReference>
<dbReference type="SUPFAM" id="SSF52540">
    <property type="entry name" value="P-loop containing nucleoside triphosphate hydrolases"/>
    <property type="match status" value="1"/>
</dbReference>
<dbReference type="NCBIfam" id="NF008653">
    <property type="entry name" value="PRK11650.1"/>
    <property type="match status" value="1"/>
</dbReference>
<dbReference type="Proteomes" id="UP001144805">
    <property type="component" value="Unassembled WGS sequence"/>
</dbReference>
<feature type="domain" description="ABC transporter" evidence="6">
    <location>
        <begin position="4"/>
        <end position="234"/>
    </location>
</feature>
<keyword evidence="4" id="KW-0547">Nucleotide-binding</keyword>
<evidence type="ECO:0000313" key="7">
    <source>
        <dbReference type="EMBL" id="MCX5571918.1"/>
    </source>
</evidence>
<dbReference type="InterPro" id="IPR047641">
    <property type="entry name" value="ABC_transpr_MalK/UgpC-like"/>
</dbReference>
<comment type="similarity">
    <text evidence="2">Belongs to the ABC transporter superfamily.</text>
</comment>
<evidence type="ECO:0000256" key="2">
    <source>
        <dbReference type="ARBA" id="ARBA00005417"/>
    </source>
</evidence>
<dbReference type="InterPro" id="IPR015855">
    <property type="entry name" value="ABC_transpr_MalK-like"/>
</dbReference>
<dbReference type="Gene3D" id="2.40.50.140">
    <property type="entry name" value="Nucleic acid-binding proteins"/>
    <property type="match status" value="1"/>
</dbReference>
<reference evidence="7" key="1">
    <citation type="submission" date="2022-11" db="EMBL/GenBank/DDBJ databases">
        <title>Biodiversity and phylogenetic relationships of bacteria.</title>
        <authorList>
            <person name="Machado R.A.R."/>
            <person name="Bhat A."/>
            <person name="Loulou A."/>
            <person name="Kallel S."/>
        </authorList>
    </citation>
    <scope>NUCLEOTIDE SEQUENCE</scope>
    <source>
        <strain evidence="7">K-TC2</strain>
    </source>
</reference>
<dbReference type="RefSeq" id="WP_266340880.1">
    <property type="nucleotide sequence ID" value="NZ_JAPKNK010000013.1"/>
</dbReference>
<dbReference type="Pfam" id="PF17912">
    <property type="entry name" value="OB_MalK"/>
    <property type="match status" value="1"/>
</dbReference>
<dbReference type="GO" id="GO:0055052">
    <property type="term" value="C:ATP-binding cassette (ABC) transporter complex, substrate-binding subunit-containing"/>
    <property type="evidence" value="ECO:0007669"/>
    <property type="project" value="TreeGrafter"/>
</dbReference>
<evidence type="ECO:0000313" key="8">
    <source>
        <dbReference type="Proteomes" id="UP001144805"/>
    </source>
</evidence>
<dbReference type="SMART" id="SM00382">
    <property type="entry name" value="AAA"/>
    <property type="match status" value="1"/>
</dbReference>
<dbReference type="Pfam" id="PF00005">
    <property type="entry name" value="ABC_tran"/>
    <property type="match status" value="1"/>
</dbReference>
<evidence type="ECO:0000256" key="3">
    <source>
        <dbReference type="ARBA" id="ARBA00022448"/>
    </source>
</evidence>
<dbReference type="GO" id="GO:0005524">
    <property type="term" value="F:ATP binding"/>
    <property type="evidence" value="ECO:0007669"/>
    <property type="project" value="UniProtKB-KW"/>
</dbReference>
<sequence>MSNVTLRELVKVYGRQVAVKGIDLEIEAGSFVAFVGPSGCGKSTTLRMIAGLESVSHGDIVIGGRRVNDVPSRDRGIAMVFQSYALYPHMTVYENMAFALKVAKVPREEIDRRVRHAADILRLTDYLDRRTTALSGGQRQRVAMGRAIIREPQVFLFDEPLSNLDAQLRSAMRVEIKRLHQRLGTTAIYVTHDQIEAMTMADKIVIMRDGLIEQAGAPLDVFERPATQFVGQFIGSPAMNILAGRIARDADGKVAVAVDSGPVIAIDPDGFAPLEPGHPVSLGIRSEDIVPEGHGMPPDRAHRFDARVTLTESLGNETLIFAEFGGTDVTSRMQRPRPVSEGETLTFLLNTERLHLFDADTGRSLRR</sequence>
<organism evidence="7 8">
    <name type="scientific">Kaistia nematophila</name>
    <dbReference type="NCBI Taxonomy" id="2994654"/>
    <lineage>
        <taxon>Bacteria</taxon>
        <taxon>Pseudomonadati</taxon>
        <taxon>Pseudomonadota</taxon>
        <taxon>Alphaproteobacteria</taxon>
        <taxon>Hyphomicrobiales</taxon>
        <taxon>Kaistiaceae</taxon>
        <taxon>Kaistia</taxon>
    </lineage>
</organism>
<dbReference type="Gene3D" id="2.40.50.100">
    <property type="match status" value="1"/>
</dbReference>
<dbReference type="InterPro" id="IPR017871">
    <property type="entry name" value="ABC_transporter-like_CS"/>
</dbReference>
<dbReference type="PANTHER" id="PTHR43875">
    <property type="entry name" value="MALTODEXTRIN IMPORT ATP-BINDING PROTEIN MSMX"/>
    <property type="match status" value="1"/>
</dbReference>
<dbReference type="SUPFAM" id="SSF50331">
    <property type="entry name" value="MOP-like"/>
    <property type="match status" value="1"/>
</dbReference>
<dbReference type="InterPro" id="IPR003439">
    <property type="entry name" value="ABC_transporter-like_ATP-bd"/>
</dbReference>
<keyword evidence="8" id="KW-1185">Reference proteome</keyword>
<dbReference type="FunFam" id="3.40.50.300:FF:000042">
    <property type="entry name" value="Maltose/maltodextrin ABC transporter, ATP-binding protein"/>
    <property type="match status" value="1"/>
</dbReference>
<evidence type="ECO:0000256" key="4">
    <source>
        <dbReference type="ARBA" id="ARBA00022741"/>
    </source>
</evidence>
<accession>A0A9X3E9G6</accession>
<dbReference type="GO" id="GO:0008643">
    <property type="term" value="P:carbohydrate transport"/>
    <property type="evidence" value="ECO:0007669"/>
    <property type="project" value="InterPro"/>
</dbReference>
<dbReference type="CDD" id="cd03301">
    <property type="entry name" value="ABC_MalK_N"/>
    <property type="match status" value="1"/>
</dbReference>
<comment type="caution">
    <text evidence="7">The sequence shown here is derived from an EMBL/GenBank/DDBJ whole genome shotgun (WGS) entry which is preliminary data.</text>
</comment>
<dbReference type="InterPro" id="IPR003593">
    <property type="entry name" value="AAA+_ATPase"/>
</dbReference>
<comment type="subcellular location">
    <subcellularLocation>
        <location evidence="1">Cell inner membrane</location>
        <topology evidence="1">Peripheral membrane protein</topology>
    </subcellularLocation>
</comment>
<dbReference type="InterPro" id="IPR040582">
    <property type="entry name" value="OB_MalK-like"/>
</dbReference>
<evidence type="ECO:0000256" key="1">
    <source>
        <dbReference type="ARBA" id="ARBA00004417"/>
    </source>
</evidence>
<dbReference type="EMBL" id="JAPKNK010000013">
    <property type="protein sequence ID" value="MCX5571918.1"/>
    <property type="molecule type" value="Genomic_DNA"/>
</dbReference>
<dbReference type="InterPro" id="IPR008995">
    <property type="entry name" value="Mo/tungstate-bd_C_term_dom"/>
</dbReference>
<dbReference type="GO" id="GO:0016887">
    <property type="term" value="F:ATP hydrolysis activity"/>
    <property type="evidence" value="ECO:0007669"/>
    <property type="project" value="InterPro"/>
</dbReference>
<keyword evidence="3" id="KW-0813">Transport</keyword>
<evidence type="ECO:0000259" key="6">
    <source>
        <dbReference type="PROSITE" id="PS50893"/>
    </source>
</evidence>
<keyword evidence="5 7" id="KW-0067">ATP-binding</keyword>